<evidence type="ECO:0000313" key="2">
    <source>
        <dbReference type="EMBL" id="TYL07145.1"/>
    </source>
</evidence>
<organism evidence="1 3">
    <name type="scientific">Neomoorella thermoacetica</name>
    <name type="common">Clostridium thermoaceticum</name>
    <dbReference type="NCBI Taxonomy" id="1525"/>
    <lineage>
        <taxon>Bacteria</taxon>
        <taxon>Bacillati</taxon>
        <taxon>Bacillota</taxon>
        <taxon>Clostridia</taxon>
        <taxon>Neomoorellales</taxon>
        <taxon>Neomoorellaceae</taxon>
        <taxon>Neomoorella</taxon>
    </lineage>
</organism>
<dbReference type="RefSeq" id="WP_069587757.1">
    <property type="nucleotide sequence ID" value="NZ_CP017019.1"/>
</dbReference>
<proteinExistence type="predicted"/>
<dbReference type="Proteomes" id="UP000322283">
    <property type="component" value="Unassembled WGS sequence"/>
</dbReference>
<evidence type="ECO:0000313" key="3">
    <source>
        <dbReference type="Proteomes" id="UP000094598"/>
    </source>
</evidence>
<dbReference type="AlphaFoldDB" id="A0AAC9MTN3"/>
<sequence>MSELEKNMQQNPEWLPLIADQQAMHIEFIDLVQSSANPEIVVLNFIQRFPESTPLPGHQPQEGAIGRLVARFAFTWPHIERIRDLLDRLLTQRENSQIASEGGK</sequence>
<dbReference type="Proteomes" id="UP000094598">
    <property type="component" value="Chromosome"/>
</dbReference>
<dbReference type="EMBL" id="CP017019">
    <property type="protein sequence ID" value="AOQ22666.1"/>
    <property type="molecule type" value="Genomic_DNA"/>
</dbReference>
<accession>A0AAC9MTN3</accession>
<evidence type="ECO:0000313" key="4">
    <source>
        <dbReference type="Proteomes" id="UP000322283"/>
    </source>
</evidence>
<name>A0AAC9MTN3_NEOTH</name>
<dbReference type="EMBL" id="VCDX01000021">
    <property type="protein sequence ID" value="TYL07145.1"/>
    <property type="molecule type" value="Genomic_DNA"/>
</dbReference>
<keyword evidence="4" id="KW-1185">Reference proteome</keyword>
<protein>
    <submittedName>
        <fullName evidence="1">Uncharacterized protein</fullName>
    </submittedName>
</protein>
<reference evidence="1 3" key="1">
    <citation type="submission" date="2016-08" db="EMBL/GenBank/DDBJ databases">
        <title>Moorella thermoacetica DSM 103132.</title>
        <authorList>
            <person name="Jendresen C.B."/>
            <person name="Redl S.M."/>
            <person name="Jensen T.O."/>
            <person name="Nielsen A.T."/>
        </authorList>
    </citation>
    <scope>NUCLEOTIDE SEQUENCE [LARGE SCALE GENOMIC DNA]</scope>
    <source>
        <strain evidence="1 3">DSM 103132</strain>
    </source>
</reference>
<evidence type="ECO:0000313" key="1">
    <source>
        <dbReference type="EMBL" id="AOQ22666.1"/>
    </source>
</evidence>
<gene>
    <name evidence="1" type="ORF">Maut_00183</name>
    <name evidence="2" type="ORF">MTAT_29560</name>
</gene>
<reference evidence="2 4" key="2">
    <citation type="submission" date="2019-05" db="EMBL/GenBank/DDBJ databases">
        <title>Genome sequence of Moorella thermoacetica ATCC 33924.</title>
        <authorList>
            <person name="Poehlein A."/>
            <person name="Bengelsdorf F.R."/>
            <person name="Duerre P."/>
            <person name="Daniel R."/>
        </authorList>
    </citation>
    <scope>NUCLEOTIDE SEQUENCE [LARGE SCALE GENOMIC DNA]</scope>
    <source>
        <strain evidence="2 4">ATCC 33924</strain>
    </source>
</reference>